<protein>
    <submittedName>
        <fullName evidence="1">Uncharacterized protein</fullName>
    </submittedName>
</protein>
<dbReference type="RefSeq" id="WP_015482583.1">
    <property type="nucleotide sequence ID" value="NC_020831.1"/>
</dbReference>
<evidence type="ECO:0000313" key="2">
    <source>
        <dbReference type="Proteomes" id="UP000012083"/>
    </source>
</evidence>
<reference evidence="1 2" key="1">
    <citation type="journal article" date="2013" name="Genome Biol. Evol.">
        <title>The evolution of genomic instability in the obligate endosymbionts of whiteflies.</title>
        <authorList>
            <person name="Sloan D.B."/>
            <person name="Moran N.A."/>
        </authorList>
    </citation>
    <scope>NUCLEOTIDE SEQUENCE [LARGE SCALE GENOMIC DNA]</scope>
    <source>
        <strain evidence="1 2">TV</strain>
    </source>
</reference>
<dbReference type="EMBL" id="CP004358">
    <property type="protein sequence ID" value="AGI27172.1"/>
    <property type="molecule type" value="Genomic_DNA"/>
</dbReference>
<dbReference type="KEGG" id="pld:PalTV_187"/>
<sequence length="105" mass="12788">MNGFDCGQKKEFPINKLKNKEIYFCNGIYKRNKHKINSMFVIQKINKLKKRIEYDHTSDIYIIQYKNIKKTLYKVDINKLIINFKKQYICKFKLVKKYIVLNIIC</sequence>
<organism evidence="1 2">
    <name type="scientific">Candidatus Portiera aleyrodidarum TV</name>
    <dbReference type="NCBI Taxonomy" id="1297582"/>
    <lineage>
        <taxon>Bacteria</taxon>
        <taxon>Pseudomonadati</taxon>
        <taxon>Pseudomonadota</taxon>
        <taxon>Gammaproteobacteria</taxon>
        <taxon>Candidatus Johnevansiales</taxon>
        <taxon>Candidatus Johnevansiaceae</taxon>
        <taxon>Candidatus Portiera</taxon>
    </lineage>
</organism>
<name>A0A8D3X7K1_9GAMM</name>
<dbReference type="Proteomes" id="UP000012083">
    <property type="component" value="Chromosome"/>
</dbReference>
<evidence type="ECO:0000313" key="1">
    <source>
        <dbReference type="EMBL" id="AGI27172.1"/>
    </source>
</evidence>
<proteinExistence type="predicted"/>
<dbReference type="AlphaFoldDB" id="A0A8D3X7K1"/>
<gene>
    <name evidence="1" type="ORF">PalTV_187</name>
</gene>
<accession>A0A8D3X7K1</accession>